<proteinExistence type="predicted"/>
<comment type="caution">
    <text evidence="1">The sequence shown here is derived from an EMBL/GenBank/DDBJ whole genome shotgun (WGS) entry which is preliminary data.</text>
</comment>
<keyword evidence="2" id="KW-1185">Reference proteome</keyword>
<dbReference type="Gene3D" id="3.30.2350.10">
    <property type="entry name" value="Pseudouridine synthase"/>
    <property type="match status" value="1"/>
</dbReference>
<reference evidence="1" key="1">
    <citation type="submission" date="2023-10" db="EMBL/GenBank/DDBJ databases">
        <authorList>
            <person name="Chen Y."/>
            <person name="Shah S."/>
            <person name="Dougan E. K."/>
            <person name="Thang M."/>
            <person name="Chan C."/>
        </authorList>
    </citation>
    <scope>NUCLEOTIDE SEQUENCE [LARGE SCALE GENOMIC DNA]</scope>
</reference>
<organism evidence="1 2">
    <name type="scientific">Prorocentrum cordatum</name>
    <dbReference type="NCBI Taxonomy" id="2364126"/>
    <lineage>
        <taxon>Eukaryota</taxon>
        <taxon>Sar</taxon>
        <taxon>Alveolata</taxon>
        <taxon>Dinophyceae</taxon>
        <taxon>Prorocentrales</taxon>
        <taxon>Prorocentraceae</taxon>
        <taxon>Prorocentrum</taxon>
    </lineage>
</organism>
<accession>A0ABN9W559</accession>
<protein>
    <recommendedName>
        <fullName evidence="3">Pseudouridine synthase RsuA/RluA-like domain-containing protein</fullName>
    </recommendedName>
</protein>
<sequence>MSSSGGKGWSQKGGGGGRMSFGFWWPSFLMPDLRWCAVLKPYGFAVSRDVAAAFPRPSVETTLRPFLGEGRELGFPLGLHRAAEGLLLVTTDGPMLRCFSDVVRQRRVVGVFRVLAGIPPAAARHTSRALLDAGGGVLQQGALVSGDSAEVPAGGSGAHAEGSAAAATQFVLESGPRPSAAWPGLSTAVFLARPSAGAGTAGANQLREDFARAGCPVLFDPRHCPTRGGESVPTRSSHGIPLETVPSIGVGAMGLQLQELEFPHPFRTGEAVRISLRAPPKEWAALHAPDVDADTSL</sequence>
<gene>
    <name evidence="1" type="ORF">PCOR1329_LOCUS63206</name>
</gene>
<dbReference type="EMBL" id="CAUYUJ010018015">
    <property type="protein sequence ID" value="CAK0879902.1"/>
    <property type="molecule type" value="Genomic_DNA"/>
</dbReference>
<evidence type="ECO:0008006" key="3">
    <source>
        <dbReference type="Google" id="ProtNLM"/>
    </source>
</evidence>
<dbReference type="Proteomes" id="UP001189429">
    <property type="component" value="Unassembled WGS sequence"/>
</dbReference>
<evidence type="ECO:0000313" key="2">
    <source>
        <dbReference type="Proteomes" id="UP001189429"/>
    </source>
</evidence>
<name>A0ABN9W559_9DINO</name>
<evidence type="ECO:0000313" key="1">
    <source>
        <dbReference type="EMBL" id="CAK0879902.1"/>
    </source>
</evidence>